<comment type="caution">
    <text evidence="1">The sequence shown here is derived from an EMBL/GenBank/DDBJ whole genome shotgun (WGS) entry which is preliminary data.</text>
</comment>
<evidence type="ECO:0000313" key="1">
    <source>
        <dbReference type="EMBL" id="OAB48857.1"/>
    </source>
</evidence>
<dbReference type="SUPFAM" id="SSF52374">
    <property type="entry name" value="Nucleotidylyl transferase"/>
    <property type="match status" value="1"/>
</dbReference>
<dbReference type="InterPro" id="IPR008513">
    <property type="entry name" value="tRNA(Met)_cyd_acetate_ligase"/>
</dbReference>
<sequence>MSNKFTQRGEYNVLSFRKRKSIAHNFGVSKVLKLKFEESCQAAHIFARNSILRLNKFGIDKLVFGSETDNVDEMIHLAKFLKSNQNKYNELVRTKMKKDKLAYPKATSEALKELTGKNFTLPNDILGFEYIKTIIEFDLPIAPFIIQRNIGFHSTETHNNFASASLIRQLAFNNKDYQNYIPYKKIKLKNKNEYLYKKFKKKILKLKTDDFKKIPLISEGIENLLIKNLNELTYENFINKCTSKRYTASRIKRIIAWIVNYRKGKKIWKNELKII</sequence>
<reference evidence="1 2" key="1">
    <citation type="submission" date="2016-03" db="EMBL/GenBank/DDBJ databases">
        <title>Genome sequence of Mycoplasma gallinarum strain Mgn_IPT.</title>
        <authorList>
            <person name="Yacoub E."/>
            <person name="Sirand-Pugnet P."/>
            <person name="Barre A."/>
            <person name="Maurier F."/>
            <person name="Blanchard A."/>
            <person name="Ben Abdelmoumen B.M."/>
        </authorList>
    </citation>
    <scope>NUCLEOTIDE SEQUENCE [LARGE SCALE GENOMIC DNA]</scope>
    <source>
        <strain evidence="1 2">Mgn_IPT</strain>
    </source>
</reference>
<gene>
    <name evidence="1" type="ORF">MGALLINA_04280</name>
</gene>
<dbReference type="Pfam" id="PF05636">
    <property type="entry name" value="HIGH_NTase1"/>
    <property type="match status" value="1"/>
</dbReference>
<dbReference type="AlphaFoldDB" id="A0A168RD56"/>
<evidence type="ECO:0000313" key="2">
    <source>
        <dbReference type="Proteomes" id="UP000076983"/>
    </source>
</evidence>
<dbReference type="PANTHER" id="PTHR37825">
    <property type="entry name" value="TRNA(MET) CYTIDINE ACETATE LIGASE"/>
    <property type="match status" value="1"/>
</dbReference>
<dbReference type="EMBL" id="LVLH01000035">
    <property type="protein sequence ID" value="OAB48857.1"/>
    <property type="molecule type" value="Genomic_DNA"/>
</dbReference>
<dbReference type="NCBIfam" id="NF010192">
    <property type="entry name" value="PRK13671.1"/>
    <property type="match status" value="1"/>
</dbReference>
<name>A0A168RD56_9BACT</name>
<dbReference type="STRING" id="29557.MGALLINA_04280"/>
<dbReference type="Gene3D" id="3.40.50.620">
    <property type="entry name" value="HUPs"/>
    <property type="match status" value="1"/>
</dbReference>
<accession>A0A168RD56</accession>
<keyword evidence="2" id="KW-1185">Reference proteome</keyword>
<dbReference type="PANTHER" id="PTHR37825:SF1">
    <property type="entry name" value="TRNA(MET) CYTIDINE ACETATE LIGASE"/>
    <property type="match status" value="1"/>
</dbReference>
<dbReference type="Proteomes" id="UP000076983">
    <property type="component" value="Unassembled WGS sequence"/>
</dbReference>
<dbReference type="PATRIC" id="fig|29557.3.peg.420"/>
<protein>
    <submittedName>
        <fullName evidence="1">UPF0348 protein family</fullName>
    </submittedName>
</protein>
<organism evidence="1 2">
    <name type="scientific">Mycoplasmopsis gallinarum</name>
    <dbReference type="NCBI Taxonomy" id="29557"/>
    <lineage>
        <taxon>Bacteria</taxon>
        <taxon>Bacillati</taxon>
        <taxon>Mycoplasmatota</taxon>
        <taxon>Mycoplasmoidales</taxon>
        <taxon>Metamycoplasmataceae</taxon>
        <taxon>Mycoplasmopsis</taxon>
    </lineage>
</organism>
<dbReference type="InterPro" id="IPR014729">
    <property type="entry name" value="Rossmann-like_a/b/a_fold"/>
</dbReference>
<proteinExistence type="predicted"/>